<accession>A0ABU5QCA1</accession>
<dbReference type="PANTHER" id="PTHR37292">
    <property type="entry name" value="VNG6097C"/>
    <property type="match status" value="1"/>
</dbReference>
<evidence type="ECO:0000259" key="1">
    <source>
        <dbReference type="Pfam" id="PF03235"/>
    </source>
</evidence>
<evidence type="ECO:0000313" key="2">
    <source>
        <dbReference type="EMBL" id="MEA5140348.1"/>
    </source>
</evidence>
<sequence>MSSLISLKPSNNNFDTYLDDINSGLLLIPEFQRDFVWELENVLNLLYSIKKNYPIGSFLFWTPETEFRIAKQVGPYFIKESVFDAFEKRQRKYILDGYQRMSALFGVLSNPEKIKNFEFNEKAFNSTFNIYYNLENEVFEVFGRNLELCSVPAYTLLDYESFLTYSEKIQREYTPEISKKYTDRLKKIVTTFSRYQMPVIEIAGGTLDEAIDIFTLLNKEGKPITPDWILSAKTYTDNFRLGHKIDITLDKIEKYNFVDKKPREVAVRDLVFRSIQSSFGDLYLDNKKTDIISLSKNPNFQSQIEITVKSIELVAKFLFEELLIVDNKLLPANIQFIFLVEFFNHIPEPNNEQIKKLKQWFWITTYSNYFTIFSPSKRKTAFQHFQKFIKNVELNPVYSDRTEQPFVVPALSDKVNLGSVRSKAHILFMLNYSNNFQPVNTEHIEDYKVLKLFAETKFSSDLGESANMVVCLNKTTDNVFIQSGKKTNDLSFMLALENKGRYSEYFITDEMRDEYSKSNIERVLELRKKLIINKEHTFAEKLGLDYLGYTQLSEVSY</sequence>
<dbReference type="RefSeq" id="WP_323297503.1">
    <property type="nucleotide sequence ID" value="NZ_JAYFUM010000017.1"/>
</dbReference>
<dbReference type="PANTHER" id="PTHR37292:SF2">
    <property type="entry name" value="DUF262 DOMAIN-CONTAINING PROTEIN"/>
    <property type="match status" value="1"/>
</dbReference>
<feature type="domain" description="GmrSD restriction endonucleases N-terminal" evidence="1">
    <location>
        <begin position="17"/>
        <end position="232"/>
    </location>
</feature>
<gene>
    <name evidence="2" type="ORF">VB248_14445</name>
</gene>
<dbReference type="EMBL" id="JAYFUM010000017">
    <property type="protein sequence ID" value="MEA5140348.1"/>
    <property type="molecule type" value="Genomic_DNA"/>
</dbReference>
<name>A0ABU5QCA1_9BACT</name>
<keyword evidence="3" id="KW-1185">Reference proteome</keyword>
<evidence type="ECO:0000313" key="3">
    <source>
        <dbReference type="Proteomes" id="UP001302949"/>
    </source>
</evidence>
<dbReference type="Pfam" id="PF03235">
    <property type="entry name" value="GmrSD_N"/>
    <property type="match status" value="1"/>
</dbReference>
<dbReference type="Proteomes" id="UP001302949">
    <property type="component" value="Unassembled WGS sequence"/>
</dbReference>
<dbReference type="InterPro" id="IPR004919">
    <property type="entry name" value="GmrSD_N"/>
</dbReference>
<proteinExistence type="predicted"/>
<protein>
    <submittedName>
        <fullName evidence="2">DUF262 domain-containing protein</fullName>
    </submittedName>
</protein>
<reference evidence="2 3" key="1">
    <citation type="submission" date="2023-12" db="EMBL/GenBank/DDBJ databases">
        <title>Novel species of the genus Arcicella isolated from rivers.</title>
        <authorList>
            <person name="Lu H."/>
        </authorList>
    </citation>
    <scope>NUCLEOTIDE SEQUENCE [LARGE SCALE GENOMIC DNA]</scope>
    <source>
        <strain evidence="2 3">KCTC 23307</strain>
    </source>
</reference>
<organism evidence="2 3">
    <name type="scientific">Arcicella rigui</name>
    <dbReference type="NCBI Taxonomy" id="797020"/>
    <lineage>
        <taxon>Bacteria</taxon>
        <taxon>Pseudomonadati</taxon>
        <taxon>Bacteroidota</taxon>
        <taxon>Cytophagia</taxon>
        <taxon>Cytophagales</taxon>
        <taxon>Flectobacillaceae</taxon>
        <taxon>Arcicella</taxon>
    </lineage>
</organism>
<comment type="caution">
    <text evidence="2">The sequence shown here is derived from an EMBL/GenBank/DDBJ whole genome shotgun (WGS) entry which is preliminary data.</text>
</comment>